<protein>
    <recommendedName>
        <fullName evidence="5">dihydrolipoyllysine-residue succinyltransferase</fullName>
        <ecNumber evidence="5">2.3.1.61</ecNumber>
    </recommendedName>
    <alternativeName>
        <fullName evidence="12">2-oxoglutarate dehydrogenase complex component E2</fullName>
    </alternativeName>
</protein>
<dbReference type="InterPro" id="IPR001078">
    <property type="entry name" value="2-oxoacid_DH_actylTfrase"/>
</dbReference>
<dbReference type="Gene3D" id="3.30.559.10">
    <property type="entry name" value="Chloramphenicol acetyltransferase-like domain"/>
    <property type="match status" value="1"/>
</dbReference>
<evidence type="ECO:0000313" key="16">
    <source>
        <dbReference type="Proteomes" id="UP001147782"/>
    </source>
</evidence>
<dbReference type="SUPFAM" id="SSF51230">
    <property type="entry name" value="Single hybrid motif"/>
    <property type="match status" value="1"/>
</dbReference>
<dbReference type="GO" id="GO:0045252">
    <property type="term" value="C:oxoglutarate dehydrogenase complex"/>
    <property type="evidence" value="ECO:0007669"/>
    <property type="project" value="InterPro"/>
</dbReference>
<dbReference type="FunFam" id="3.30.559.10:FF:000006">
    <property type="entry name" value="Dihydrolipoyllysine-residue succinyltransferase component of 2-oxoglutarate dehydrogenase complex, mitochondrial"/>
    <property type="match status" value="1"/>
</dbReference>
<evidence type="ECO:0000259" key="14">
    <source>
        <dbReference type="PROSITE" id="PS50968"/>
    </source>
</evidence>
<evidence type="ECO:0000256" key="6">
    <source>
        <dbReference type="ARBA" id="ARBA00022532"/>
    </source>
</evidence>
<dbReference type="PANTHER" id="PTHR43416">
    <property type="entry name" value="DIHYDROLIPOYLLYSINE-RESIDUE SUCCINYLTRANSFERASE COMPONENT OF 2-OXOGLUTARATE DEHYDROGENASE COMPLEX, MITOCHONDRIAL-RELATED"/>
    <property type="match status" value="1"/>
</dbReference>
<keyword evidence="7" id="KW-0808">Transferase</keyword>
<feature type="domain" description="Lipoyl-binding" evidence="14">
    <location>
        <begin position="75"/>
        <end position="150"/>
    </location>
</feature>
<dbReference type="AlphaFoldDB" id="A0A9W9SFW1"/>
<evidence type="ECO:0000256" key="5">
    <source>
        <dbReference type="ARBA" id="ARBA00012945"/>
    </source>
</evidence>
<dbReference type="NCBIfam" id="TIGR01347">
    <property type="entry name" value="sucB"/>
    <property type="match status" value="1"/>
</dbReference>
<dbReference type="InterPro" id="IPR006255">
    <property type="entry name" value="SucB"/>
</dbReference>
<keyword evidence="6" id="KW-0816">Tricarboxylic acid cycle</keyword>
<dbReference type="GO" id="GO:0005739">
    <property type="term" value="C:mitochondrion"/>
    <property type="evidence" value="ECO:0007669"/>
    <property type="project" value="UniProtKB-SubCell"/>
</dbReference>
<comment type="pathway">
    <text evidence="3">Amino-acid degradation; L-lysine degradation via saccharopine pathway; glutaryl-CoA from L-lysine: step 6/6.</text>
</comment>
<proteinExistence type="inferred from homology"/>
<evidence type="ECO:0000256" key="12">
    <source>
        <dbReference type="ARBA" id="ARBA00032406"/>
    </source>
</evidence>
<keyword evidence="9" id="KW-0809">Transit peptide</keyword>
<keyword evidence="16" id="KW-1185">Reference proteome</keyword>
<evidence type="ECO:0000256" key="9">
    <source>
        <dbReference type="ARBA" id="ARBA00022946"/>
    </source>
</evidence>
<evidence type="ECO:0000256" key="2">
    <source>
        <dbReference type="ARBA" id="ARBA00004173"/>
    </source>
</evidence>
<comment type="subcellular location">
    <subcellularLocation>
        <location evidence="2">Mitochondrion</location>
    </subcellularLocation>
</comment>
<dbReference type="CDD" id="cd06849">
    <property type="entry name" value="lipoyl_domain"/>
    <property type="match status" value="1"/>
</dbReference>
<dbReference type="SUPFAM" id="SSF52777">
    <property type="entry name" value="CoA-dependent acyltransferases"/>
    <property type="match status" value="1"/>
</dbReference>
<evidence type="ECO:0000256" key="3">
    <source>
        <dbReference type="ARBA" id="ARBA00005145"/>
    </source>
</evidence>
<evidence type="ECO:0000256" key="1">
    <source>
        <dbReference type="ARBA" id="ARBA00001938"/>
    </source>
</evidence>
<keyword evidence="10" id="KW-0496">Mitochondrion</keyword>
<dbReference type="Pfam" id="PF00198">
    <property type="entry name" value="2-oxoacid_dh"/>
    <property type="match status" value="1"/>
</dbReference>
<dbReference type="EMBL" id="JAPZBS010000004">
    <property type="protein sequence ID" value="KAJ5377886.1"/>
    <property type="molecule type" value="Genomic_DNA"/>
</dbReference>
<gene>
    <name evidence="15" type="ORF">N7496_005295</name>
</gene>
<evidence type="ECO:0000313" key="15">
    <source>
        <dbReference type="EMBL" id="KAJ5377886.1"/>
    </source>
</evidence>
<dbReference type="Gene3D" id="2.40.50.100">
    <property type="match status" value="1"/>
</dbReference>
<evidence type="ECO:0000256" key="13">
    <source>
        <dbReference type="SAM" id="MobiDB-lite"/>
    </source>
</evidence>
<dbReference type="InterPro" id="IPR050537">
    <property type="entry name" value="2-oxoacid_dehydrogenase"/>
</dbReference>
<evidence type="ECO:0000256" key="4">
    <source>
        <dbReference type="ARBA" id="ARBA00007317"/>
    </source>
</evidence>
<dbReference type="GeneID" id="81437403"/>
<dbReference type="PROSITE" id="PS50968">
    <property type="entry name" value="BIOTINYL_LIPOYL"/>
    <property type="match status" value="1"/>
</dbReference>
<dbReference type="InterPro" id="IPR011053">
    <property type="entry name" value="Single_hybrid_motif"/>
</dbReference>
<dbReference type="GO" id="GO:0004149">
    <property type="term" value="F:dihydrolipoyllysine-residue succinyltransferase activity"/>
    <property type="evidence" value="ECO:0007669"/>
    <property type="project" value="UniProtKB-EC"/>
</dbReference>
<dbReference type="PROSITE" id="PS00189">
    <property type="entry name" value="LIPOYL"/>
    <property type="match status" value="1"/>
</dbReference>
<dbReference type="Pfam" id="PF00364">
    <property type="entry name" value="Biotin_lipoyl"/>
    <property type="match status" value="1"/>
</dbReference>
<accession>A0A9W9SFW1</accession>
<evidence type="ECO:0000256" key="8">
    <source>
        <dbReference type="ARBA" id="ARBA00022823"/>
    </source>
</evidence>
<dbReference type="InterPro" id="IPR003016">
    <property type="entry name" value="2-oxoA_DH_lipoyl-BS"/>
</dbReference>
<dbReference type="GO" id="GO:0006099">
    <property type="term" value="P:tricarboxylic acid cycle"/>
    <property type="evidence" value="ECO:0007669"/>
    <property type="project" value="UniProtKB-KW"/>
</dbReference>
<feature type="compositionally biased region" description="Basic and acidic residues" evidence="13">
    <location>
        <begin position="157"/>
        <end position="186"/>
    </location>
</feature>
<evidence type="ECO:0000256" key="11">
    <source>
        <dbReference type="ARBA" id="ARBA00023315"/>
    </source>
</evidence>
<evidence type="ECO:0000256" key="7">
    <source>
        <dbReference type="ARBA" id="ARBA00022679"/>
    </source>
</evidence>
<organism evidence="15 16">
    <name type="scientific">Penicillium cataractarum</name>
    <dbReference type="NCBI Taxonomy" id="2100454"/>
    <lineage>
        <taxon>Eukaryota</taxon>
        <taxon>Fungi</taxon>
        <taxon>Dikarya</taxon>
        <taxon>Ascomycota</taxon>
        <taxon>Pezizomycotina</taxon>
        <taxon>Eurotiomycetes</taxon>
        <taxon>Eurotiomycetidae</taxon>
        <taxon>Eurotiales</taxon>
        <taxon>Aspergillaceae</taxon>
        <taxon>Penicillium</taxon>
    </lineage>
</organism>
<sequence>MAARLPLARLSGQRLTTLTRATRAPSRLSGAQSLSTLTRSNAFPRASGLLQVSSGINVSRNLAPFVGSQIRTYADSIVKVPQMAESITEGTLKQFSKQVGDYVERDEEIATIETDKIDVSVNAPEAGTIKELLVNEEDTVTVGQDLIRLEVGGAAPEAKEAAPEQPKEAEKPKETAAEAEKPKETKPAPPKPAPAKAESPKPAATETKPAMGGREERRVKMNRMRLRIAERLKQSQNTAASLTTFNEVDMSSLMEFRKLYKDDVLKKTGVKLGFMSAFSRACVLAMKDVPAVNASIEGPNGGDTIVYRDYVDISVAVATEKGLVTPVVRNTETMDLVGIEQSIAELGKKARDNKLTIEDMAGGTFTISNGGVFGSLMGTPIINLPQTAVLGLHAIKDKPVAVNGKVEIRPMMYLALTYDHRLLDGREAVTFLVKVKEYIEDPRRMLLG</sequence>
<keyword evidence="8" id="KW-0450">Lipoyl</keyword>
<dbReference type="EC" id="2.3.1.61" evidence="5"/>
<reference evidence="15" key="2">
    <citation type="journal article" date="2023" name="IMA Fungus">
        <title>Comparative genomic study of the Penicillium genus elucidates a diverse pangenome and 15 lateral gene transfer events.</title>
        <authorList>
            <person name="Petersen C."/>
            <person name="Sorensen T."/>
            <person name="Nielsen M.R."/>
            <person name="Sondergaard T.E."/>
            <person name="Sorensen J.L."/>
            <person name="Fitzpatrick D.A."/>
            <person name="Frisvad J.C."/>
            <person name="Nielsen K.L."/>
        </authorList>
    </citation>
    <scope>NUCLEOTIDE SEQUENCE</scope>
    <source>
        <strain evidence="15">IBT 29864</strain>
    </source>
</reference>
<dbReference type="InterPro" id="IPR023213">
    <property type="entry name" value="CAT-like_dom_sf"/>
</dbReference>
<reference evidence="15" key="1">
    <citation type="submission" date="2022-11" db="EMBL/GenBank/DDBJ databases">
        <authorList>
            <person name="Petersen C."/>
        </authorList>
    </citation>
    <scope>NUCLEOTIDE SEQUENCE</scope>
    <source>
        <strain evidence="15">IBT 29864</strain>
    </source>
</reference>
<feature type="region of interest" description="Disordered" evidence="13">
    <location>
        <begin position="155"/>
        <end position="219"/>
    </location>
</feature>
<feature type="compositionally biased region" description="Low complexity" evidence="13">
    <location>
        <begin position="194"/>
        <end position="206"/>
    </location>
</feature>
<comment type="caution">
    <text evidence="15">The sequence shown here is derived from an EMBL/GenBank/DDBJ whole genome shotgun (WGS) entry which is preliminary data.</text>
</comment>
<evidence type="ECO:0000256" key="10">
    <source>
        <dbReference type="ARBA" id="ARBA00023128"/>
    </source>
</evidence>
<comment type="cofactor">
    <cofactor evidence="1">
        <name>(R)-lipoate</name>
        <dbReference type="ChEBI" id="CHEBI:83088"/>
    </cofactor>
</comment>
<dbReference type="Proteomes" id="UP001147782">
    <property type="component" value="Unassembled WGS sequence"/>
</dbReference>
<dbReference type="InterPro" id="IPR000089">
    <property type="entry name" value="Biotin_lipoyl"/>
</dbReference>
<dbReference type="PANTHER" id="PTHR43416:SF5">
    <property type="entry name" value="DIHYDROLIPOYLLYSINE-RESIDUE SUCCINYLTRANSFERASE COMPONENT OF 2-OXOGLUTARATE DEHYDROGENASE COMPLEX, MITOCHONDRIAL"/>
    <property type="match status" value="1"/>
</dbReference>
<dbReference type="OrthoDB" id="5391403at2759"/>
<keyword evidence="11" id="KW-0012">Acyltransferase</keyword>
<name>A0A9W9SFW1_9EURO</name>
<dbReference type="RefSeq" id="XP_056556749.1">
    <property type="nucleotide sequence ID" value="XM_056698224.1"/>
</dbReference>
<comment type="similarity">
    <text evidence="4">Belongs to the 2-oxoacid dehydrogenase family.</text>
</comment>